<comment type="similarity">
    <text evidence="2">Belongs to the ROK (NagC/XylR) family.</text>
</comment>
<dbReference type="Pfam" id="PF00480">
    <property type="entry name" value="ROK"/>
    <property type="match status" value="1"/>
</dbReference>
<organism evidence="9 10">
    <name type="scientific">Streptomyces bikiniensis</name>
    <dbReference type="NCBI Taxonomy" id="1896"/>
    <lineage>
        <taxon>Bacteria</taxon>
        <taxon>Bacillati</taxon>
        <taxon>Actinomycetota</taxon>
        <taxon>Actinomycetes</taxon>
        <taxon>Kitasatosporales</taxon>
        <taxon>Streptomycetaceae</taxon>
        <taxon>Streptomyces</taxon>
    </lineage>
</organism>
<comment type="cofactor">
    <cofactor evidence="1">
        <name>Zn(2+)</name>
        <dbReference type="ChEBI" id="CHEBI:29105"/>
    </cofactor>
</comment>
<dbReference type="InterPro" id="IPR013154">
    <property type="entry name" value="ADH-like_N"/>
</dbReference>
<dbReference type="RefSeq" id="WP_399616229.1">
    <property type="nucleotide sequence ID" value="NZ_JBITYT010000008.1"/>
</dbReference>
<dbReference type="InterPro" id="IPR000600">
    <property type="entry name" value="ROK"/>
</dbReference>
<feature type="compositionally biased region" description="Low complexity" evidence="7">
    <location>
        <begin position="341"/>
        <end position="350"/>
    </location>
</feature>
<comment type="caution">
    <text evidence="9">The sequence shown here is derived from an EMBL/GenBank/DDBJ whole genome shotgun (WGS) entry which is preliminary data.</text>
</comment>
<dbReference type="SUPFAM" id="SSF51735">
    <property type="entry name" value="NAD(P)-binding Rossmann-fold domains"/>
    <property type="match status" value="1"/>
</dbReference>
<feature type="domain" description="Alcohol dehydrogenase-like N-terminal" evidence="8">
    <location>
        <begin position="405"/>
        <end position="493"/>
    </location>
</feature>
<dbReference type="SUPFAM" id="SSF50129">
    <property type="entry name" value="GroES-like"/>
    <property type="match status" value="1"/>
</dbReference>
<keyword evidence="6" id="KW-0560">Oxidoreductase</keyword>
<reference evidence="9 10" key="1">
    <citation type="submission" date="2024-10" db="EMBL/GenBank/DDBJ databases">
        <title>The Natural Products Discovery Center: Release of the First 8490 Sequenced Strains for Exploring Actinobacteria Biosynthetic Diversity.</title>
        <authorList>
            <person name="Kalkreuter E."/>
            <person name="Kautsar S.A."/>
            <person name="Yang D."/>
            <person name="Bader C.D."/>
            <person name="Teijaro C.N."/>
            <person name="Fluegel L."/>
            <person name="Davis C.M."/>
            <person name="Simpson J.R."/>
            <person name="Lauterbach L."/>
            <person name="Steele A.D."/>
            <person name="Gui C."/>
            <person name="Meng S."/>
            <person name="Li G."/>
            <person name="Viehrig K."/>
            <person name="Ye F."/>
            <person name="Su P."/>
            <person name="Kiefer A.F."/>
            <person name="Nichols A."/>
            <person name="Cepeda A.J."/>
            <person name="Yan W."/>
            <person name="Fan B."/>
            <person name="Jiang Y."/>
            <person name="Adhikari A."/>
            <person name="Zheng C.-J."/>
            <person name="Schuster L."/>
            <person name="Cowan T.M."/>
            <person name="Smanski M.J."/>
            <person name="Chevrette M.G."/>
            <person name="De Carvalho L.P.S."/>
            <person name="Shen B."/>
        </authorList>
    </citation>
    <scope>NUCLEOTIDE SEQUENCE [LARGE SCALE GENOMIC DNA]</scope>
    <source>
        <strain evidence="9 10">NPDC053346</strain>
    </source>
</reference>
<keyword evidence="4" id="KW-0479">Metal-binding</keyword>
<dbReference type="InterPro" id="IPR036291">
    <property type="entry name" value="NAD(P)-bd_dom_sf"/>
</dbReference>
<evidence type="ECO:0000259" key="8">
    <source>
        <dbReference type="Pfam" id="PF08240"/>
    </source>
</evidence>
<evidence type="ECO:0000313" key="9">
    <source>
        <dbReference type="EMBL" id="MFI9121497.1"/>
    </source>
</evidence>
<name>A0ABW8CV86_STRBI</name>
<dbReference type="PANTHER" id="PTHR43350">
    <property type="entry name" value="NAD-DEPENDENT ALCOHOL DEHYDROGENASE"/>
    <property type="match status" value="1"/>
</dbReference>
<evidence type="ECO:0000256" key="4">
    <source>
        <dbReference type="ARBA" id="ARBA00022723"/>
    </source>
</evidence>
<evidence type="ECO:0000256" key="6">
    <source>
        <dbReference type="ARBA" id="ARBA00023002"/>
    </source>
</evidence>
<dbReference type="InterPro" id="IPR011032">
    <property type="entry name" value="GroES-like_sf"/>
</dbReference>
<sequence length="754" mass="77698">MSTPGPITVLDVGGTHVRSAAWSPGGGLGEVLDQPSPSRLRNPGTPVAELRERLLGTICAAVPRGPGGAVAGVSFGAALDHRSGTVYGSAPLFGDETTPLDLRGELRARRPDVRWHVVNDVTAALLHFVSAPHRRAHRKVLLMTVSSGIACRTVDLRSGTIATDGCGLQGEVGHLPATARLAGGPVELLCDCGRPGHVSSYASGPGLRRMADVLRERVPDRWERSLLGRATAEGTAFEPALRAALDAGDDLAAELLDASTAPVADVLRSALCLDPELDELALSGGVPGGLGPHYRASVLGHLRREGLYLTGERAPDWVTDRITVCSPGEANGLIGAGLAALDGESPAAGPDPDRGPADADGGGTEADGGGREADGGGTGAGATHPAVVREGDATRLRPRPTPAPGPGELSVAPLVAGVCGTDLQILRGLRDDGAPVLGHEGVARIVEAGPGVADPRLVPGARVVVNPTHPSDPSFLLGHNVDGMLQARMLIPENAVRDGLVVPLEQVPDGNLPALIEPLAVVRYALLALRAHDPDTLLVIGDGTVGHLAVRAAGRWLGRPVRTVHVHHTREGLEWSAGAPHRADHPVRREDLEAGALAGTLDRGRVAVLVATPAPATLPGLELALAVTEGAEVAVDLVGGLRRPAFSDRFPGVDLAEVRAANCGGLPVPPVVGRLTAADGRKVSVLGHRGVANEHLEYAAAELCRDPERYRDLVTHETDLAGAAGILTGLARDEGRTVAGRRLVKLAVRTGAPS</sequence>
<proteinExistence type="inferred from homology"/>
<dbReference type="EMBL" id="JBITYT010000008">
    <property type="protein sequence ID" value="MFI9121497.1"/>
    <property type="molecule type" value="Genomic_DNA"/>
</dbReference>
<comment type="similarity">
    <text evidence="3">Belongs to the zinc-containing alcohol dehydrogenase family.</text>
</comment>
<protein>
    <submittedName>
        <fullName evidence="9">ROK family protein</fullName>
    </submittedName>
</protein>
<dbReference type="Gene3D" id="3.40.50.720">
    <property type="entry name" value="NAD(P)-binding Rossmann-like Domain"/>
    <property type="match status" value="1"/>
</dbReference>
<dbReference type="SUPFAM" id="SSF53067">
    <property type="entry name" value="Actin-like ATPase domain"/>
    <property type="match status" value="1"/>
</dbReference>
<evidence type="ECO:0000256" key="5">
    <source>
        <dbReference type="ARBA" id="ARBA00022833"/>
    </source>
</evidence>
<keyword evidence="5" id="KW-0862">Zinc</keyword>
<dbReference type="PANTHER" id="PTHR43350:SF19">
    <property type="entry name" value="D-GULOSIDE 3-DEHYDROGENASE"/>
    <property type="match status" value="1"/>
</dbReference>
<dbReference type="InterPro" id="IPR043129">
    <property type="entry name" value="ATPase_NBD"/>
</dbReference>
<evidence type="ECO:0000313" key="10">
    <source>
        <dbReference type="Proteomes" id="UP001614391"/>
    </source>
</evidence>
<evidence type="ECO:0000256" key="7">
    <source>
        <dbReference type="SAM" id="MobiDB-lite"/>
    </source>
</evidence>
<dbReference type="Pfam" id="PF08240">
    <property type="entry name" value="ADH_N"/>
    <property type="match status" value="1"/>
</dbReference>
<dbReference type="Gene3D" id="3.30.420.40">
    <property type="match status" value="2"/>
</dbReference>
<keyword evidence="10" id="KW-1185">Reference proteome</keyword>
<dbReference type="Proteomes" id="UP001614391">
    <property type="component" value="Unassembled WGS sequence"/>
</dbReference>
<evidence type="ECO:0000256" key="1">
    <source>
        <dbReference type="ARBA" id="ARBA00001947"/>
    </source>
</evidence>
<feature type="region of interest" description="Disordered" evidence="7">
    <location>
        <begin position="341"/>
        <end position="409"/>
    </location>
</feature>
<dbReference type="Gene3D" id="3.90.180.10">
    <property type="entry name" value="Medium-chain alcohol dehydrogenases, catalytic domain"/>
    <property type="match status" value="1"/>
</dbReference>
<evidence type="ECO:0000256" key="3">
    <source>
        <dbReference type="ARBA" id="ARBA00008072"/>
    </source>
</evidence>
<gene>
    <name evidence="9" type="ORF">ACIGW0_19150</name>
</gene>
<evidence type="ECO:0000256" key="2">
    <source>
        <dbReference type="ARBA" id="ARBA00006479"/>
    </source>
</evidence>
<accession>A0ABW8CV86</accession>